<organism evidence="1 2">
    <name type="scientific">Lophium mytilinum</name>
    <dbReference type="NCBI Taxonomy" id="390894"/>
    <lineage>
        <taxon>Eukaryota</taxon>
        <taxon>Fungi</taxon>
        <taxon>Dikarya</taxon>
        <taxon>Ascomycota</taxon>
        <taxon>Pezizomycotina</taxon>
        <taxon>Dothideomycetes</taxon>
        <taxon>Pleosporomycetidae</taxon>
        <taxon>Mytilinidiales</taxon>
        <taxon>Mytilinidiaceae</taxon>
        <taxon>Lophium</taxon>
    </lineage>
</organism>
<sequence length="155" mass="17828">MLNRIGAVRTTSKQLITTKSKIEPFKRMPDETPNLTFQMVRRARGCYHYLITPRLIICGFLQEQVLSSAIEVHLLDNTRRLVHHLEAKGLQFFTHTVSGDGKVTLDYFDTDDVVWQLSFFGGCNQSERTMEGFWAKGMIHTGHSLYEDCSICRLD</sequence>
<name>A0A6A6RHI8_9PEZI</name>
<accession>A0A6A6RHI8</accession>
<dbReference type="Proteomes" id="UP000799750">
    <property type="component" value="Unassembled WGS sequence"/>
</dbReference>
<protein>
    <submittedName>
        <fullName evidence="1">Uncharacterized protein</fullName>
    </submittedName>
</protein>
<gene>
    <name evidence="1" type="ORF">BU16DRAFT_32576</name>
</gene>
<proteinExistence type="predicted"/>
<dbReference type="AlphaFoldDB" id="A0A6A6RHI8"/>
<keyword evidence="2" id="KW-1185">Reference proteome</keyword>
<evidence type="ECO:0000313" key="1">
    <source>
        <dbReference type="EMBL" id="KAF2503193.1"/>
    </source>
</evidence>
<reference evidence="1" key="1">
    <citation type="journal article" date="2020" name="Stud. Mycol.">
        <title>101 Dothideomycetes genomes: a test case for predicting lifestyles and emergence of pathogens.</title>
        <authorList>
            <person name="Haridas S."/>
            <person name="Albert R."/>
            <person name="Binder M."/>
            <person name="Bloem J."/>
            <person name="Labutti K."/>
            <person name="Salamov A."/>
            <person name="Andreopoulos B."/>
            <person name="Baker S."/>
            <person name="Barry K."/>
            <person name="Bills G."/>
            <person name="Bluhm B."/>
            <person name="Cannon C."/>
            <person name="Castanera R."/>
            <person name="Culley D."/>
            <person name="Daum C."/>
            <person name="Ezra D."/>
            <person name="Gonzalez J."/>
            <person name="Henrissat B."/>
            <person name="Kuo A."/>
            <person name="Liang C."/>
            <person name="Lipzen A."/>
            <person name="Lutzoni F."/>
            <person name="Magnuson J."/>
            <person name="Mondo S."/>
            <person name="Nolan M."/>
            <person name="Ohm R."/>
            <person name="Pangilinan J."/>
            <person name="Park H.-J."/>
            <person name="Ramirez L."/>
            <person name="Alfaro M."/>
            <person name="Sun H."/>
            <person name="Tritt A."/>
            <person name="Yoshinaga Y."/>
            <person name="Zwiers L.-H."/>
            <person name="Turgeon B."/>
            <person name="Goodwin S."/>
            <person name="Spatafora J."/>
            <person name="Crous P."/>
            <person name="Grigoriev I."/>
        </authorList>
    </citation>
    <scope>NUCLEOTIDE SEQUENCE</scope>
    <source>
        <strain evidence="1">CBS 269.34</strain>
    </source>
</reference>
<evidence type="ECO:0000313" key="2">
    <source>
        <dbReference type="Proteomes" id="UP000799750"/>
    </source>
</evidence>
<dbReference type="EMBL" id="MU004181">
    <property type="protein sequence ID" value="KAF2503193.1"/>
    <property type="molecule type" value="Genomic_DNA"/>
</dbReference>